<sequence length="309" mass="35187">MYSKNSFSLKLLHPKYFLTWFGVFVLFLLVQLPYVWLLFIGKRLGKFSRFFIKRRVSIIRRNLELCFPEKTNSEINDMVMDNLASLGMALFETGIAWFWSDKRLSKLYSISGLSNFTDANKKNAGILLIGTHAMLLELGGRIMGLSLPVNAMYRPHNNKAMEYIQTKARCRSGKGMIDRKNLRFMVNELKKGQAIWFAPDQDFGVKGTVFVPFFAVENVSTSKGAVILASLSGSPSLTVSLVRNDNKAADKHYSLIIGPEIEGFPSGNERDDVHKMNKIIEAEIMRAPDQYLWAHRRFKTRPKGEPGVY</sequence>
<comment type="pathway">
    <text evidence="9">Bacterial outer membrane biogenesis; lipopolysaccharide biosynthesis.</text>
</comment>
<name>A0A1B8HF61_9GAMM</name>
<comment type="similarity">
    <text evidence="9">Belongs to the LpxL/LpxM/LpxP family.</text>
</comment>
<dbReference type="EC" id="2.3.1.241" evidence="9"/>
<dbReference type="OrthoDB" id="9803456at2"/>
<dbReference type="PANTHER" id="PTHR30606:SF7">
    <property type="entry name" value="LIPID A BIOSYNTHESIS PALMITOLEOYLTRANSFERASE"/>
    <property type="match status" value="1"/>
</dbReference>
<organism evidence="11 13">
    <name type="scientific">Morganella psychrotolerans</name>
    <dbReference type="NCBI Taxonomy" id="368603"/>
    <lineage>
        <taxon>Bacteria</taxon>
        <taxon>Pseudomonadati</taxon>
        <taxon>Pseudomonadota</taxon>
        <taxon>Gammaproteobacteria</taxon>
        <taxon>Enterobacterales</taxon>
        <taxon>Morganellaceae</taxon>
        <taxon>Morganella</taxon>
    </lineage>
</organism>
<gene>
    <name evidence="9" type="primary">lpxL</name>
    <name evidence="10" type="ORF">AYY17_12350</name>
    <name evidence="11" type="ORF">AYY18_05685</name>
</gene>
<keyword evidence="1 9" id="KW-1003">Cell membrane</keyword>
<dbReference type="RefSeq" id="WP_067402852.1">
    <property type="nucleotide sequence ID" value="NZ_CBCPID010000003.1"/>
</dbReference>
<protein>
    <recommendedName>
        <fullName evidence="9">Lipid A biosynthesis acyltransferase</fullName>
        <ecNumber evidence="9">2.3.1.241</ecNumber>
    </recommendedName>
    <alternativeName>
        <fullName evidence="9">Kdo(2)-lipid IV(A) acyltransferase</fullName>
    </alternativeName>
</protein>
<comment type="function">
    <text evidence="9">Catalyzes the transfer of an acyl chain from an acyl-[acyl-carrier-protein] (ACP) to a Kdo(2)-lipid IV(A) to form a Kdo(2)-(acyl)-lipid IV(A).</text>
</comment>
<feature type="short sequence motif" description="HXXXXD motif" evidence="9">
    <location>
        <begin position="132"/>
        <end position="137"/>
    </location>
</feature>
<reference evidence="11 12" key="1">
    <citation type="submission" date="2016-06" db="EMBL/GenBank/DDBJ databases">
        <authorList>
            <person name="Kjaerup R.B."/>
            <person name="Dalgaard T.S."/>
            <person name="Juul-Madsen H.R."/>
        </authorList>
    </citation>
    <scope>NUCLEOTIDE SEQUENCE [LARGE SCALE GENOMIC DNA]</scope>
    <source>
        <strain evidence="11">GCSL-Mp20</strain>
        <strain evidence="10 12">GCSL-Mp3</strain>
    </source>
</reference>
<dbReference type="GO" id="GO:0008913">
    <property type="term" value="F:Kdo2-lipid IVA acyltransferase activity"/>
    <property type="evidence" value="ECO:0007669"/>
    <property type="project" value="UniProtKB-EC"/>
</dbReference>
<evidence type="ECO:0000256" key="2">
    <source>
        <dbReference type="ARBA" id="ARBA00022519"/>
    </source>
</evidence>
<evidence type="ECO:0000256" key="8">
    <source>
        <dbReference type="ARBA" id="ARBA00023315"/>
    </source>
</evidence>
<keyword evidence="7 9" id="KW-0472">Membrane</keyword>
<dbReference type="STRING" id="368603.AYY16_01290"/>
<dbReference type="CDD" id="cd07984">
    <property type="entry name" value="LPLAT_LABLAT-like"/>
    <property type="match status" value="1"/>
</dbReference>
<dbReference type="PANTHER" id="PTHR30606">
    <property type="entry name" value="LIPID A BIOSYNTHESIS LAUROYL ACYLTRANSFERASE"/>
    <property type="match status" value="1"/>
</dbReference>
<dbReference type="EMBL" id="LZEY01000023">
    <property type="protein sequence ID" value="OBU07716.1"/>
    <property type="molecule type" value="Genomic_DNA"/>
</dbReference>
<dbReference type="Pfam" id="PF03279">
    <property type="entry name" value="Lip_A_acyltrans"/>
    <property type="match status" value="1"/>
</dbReference>
<comment type="catalytic activity">
    <reaction evidence="9">
        <text>an alpha-Kdo-(2-&gt;4)-alpha-Kdo-(2-&gt;6)-lipid IVA + a fatty acyl-[ACP] = an alpha-Kdo-(2-&gt;4)-alpha-Kdo-(2-&gt;6)-(acyl)-lipid IVA + holo-[ACP]</text>
        <dbReference type="Rhea" id="RHEA:69396"/>
        <dbReference type="Rhea" id="RHEA-COMP:9685"/>
        <dbReference type="Rhea" id="RHEA-COMP:14125"/>
        <dbReference type="ChEBI" id="CHEBI:64479"/>
        <dbReference type="ChEBI" id="CHEBI:138651"/>
        <dbReference type="ChEBI" id="CHEBI:176429"/>
        <dbReference type="ChEBI" id="CHEBI:176430"/>
        <dbReference type="EC" id="2.3.1.241"/>
    </reaction>
</comment>
<dbReference type="UniPathway" id="UPA00360">
    <property type="reaction ID" value="UER00485"/>
</dbReference>
<evidence type="ECO:0000256" key="5">
    <source>
        <dbReference type="ARBA" id="ARBA00022985"/>
    </source>
</evidence>
<dbReference type="GO" id="GO:0009103">
    <property type="term" value="P:lipopolysaccharide biosynthetic process"/>
    <property type="evidence" value="ECO:0007669"/>
    <property type="project" value="UniProtKB-UniRule"/>
</dbReference>
<comment type="pathway">
    <text evidence="9">Glycolipid biosynthesis; KDO(2)-lipid A biosynthesis; KDO(2)-lipid A from CMP-3-deoxy-D-manno-octulosonate and lipid IV(A): step 3/4.</text>
</comment>
<feature type="transmembrane region" description="Helical" evidence="9">
    <location>
        <begin position="20"/>
        <end position="40"/>
    </location>
</feature>
<dbReference type="GO" id="GO:0009245">
    <property type="term" value="P:lipid A biosynthetic process"/>
    <property type="evidence" value="ECO:0007669"/>
    <property type="project" value="InterPro"/>
</dbReference>
<proteinExistence type="inferred from homology"/>
<dbReference type="InterPro" id="IPR011920">
    <property type="entry name" value="Lipid_A_LpxL_LpxP"/>
</dbReference>
<comment type="subcellular location">
    <subcellularLocation>
        <location evidence="9">Cell inner membrane</location>
        <topology evidence="9">Single-pass membrane protein</topology>
    </subcellularLocation>
</comment>
<evidence type="ECO:0000313" key="12">
    <source>
        <dbReference type="Proteomes" id="UP000092247"/>
    </source>
</evidence>
<dbReference type="HAMAP" id="MF_01942">
    <property type="entry name" value="Lipid_A_LpxL_LpxP"/>
    <property type="match status" value="1"/>
</dbReference>
<evidence type="ECO:0000256" key="7">
    <source>
        <dbReference type="ARBA" id="ARBA00023136"/>
    </source>
</evidence>
<keyword evidence="5 9" id="KW-0448">Lipopolysaccharide biosynthesis</keyword>
<dbReference type="AlphaFoldDB" id="A0A1B8HF61"/>
<dbReference type="PIRSF" id="PIRSF026649">
    <property type="entry name" value="MsbB"/>
    <property type="match status" value="1"/>
</dbReference>
<accession>A0A1B8HF61</accession>
<keyword evidence="6 9" id="KW-1133">Transmembrane helix</keyword>
<evidence type="ECO:0000256" key="6">
    <source>
        <dbReference type="ARBA" id="ARBA00022989"/>
    </source>
</evidence>
<evidence type="ECO:0000313" key="10">
    <source>
        <dbReference type="EMBL" id="OBU02439.1"/>
    </source>
</evidence>
<evidence type="ECO:0000256" key="1">
    <source>
        <dbReference type="ARBA" id="ARBA00022475"/>
    </source>
</evidence>
<dbReference type="EMBL" id="LZEX01000045">
    <property type="protein sequence ID" value="OBU02439.1"/>
    <property type="molecule type" value="Genomic_DNA"/>
</dbReference>
<reference evidence="13" key="2">
    <citation type="submission" date="2016-06" db="EMBL/GenBank/DDBJ databases">
        <authorList>
            <person name="Butler K."/>
        </authorList>
    </citation>
    <scope>NUCLEOTIDE SEQUENCE [LARGE SCALE GENOMIC DNA]</scope>
    <source>
        <strain evidence="13">GCSL-Mp20</strain>
    </source>
</reference>
<dbReference type="Proteomes" id="UP000092247">
    <property type="component" value="Unassembled WGS sequence"/>
</dbReference>
<dbReference type="GO" id="GO:0036104">
    <property type="term" value="P:Kdo2-lipid A biosynthetic process"/>
    <property type="evidence" value="ECO:0007669"/>
    <property type="project" value="UniProtKB-UniRule"/>
</dbReference>
<evidence type="ECO:0000256" key="3">
    <source>
        <dbReference type="ARBA" id="ARBA00022679"/>
    </source>
</evidence>
<evidence type="ECO:0000313" key="11">
    <source>
        <dbReference type="EMBL" id="OBU07716.1"/>
    </source>
</evidence>
<keyword evidence="4 9" id="KW-0812">Transmembrane</keyword>
<evidence type="ECO:0000256" key="4">
    <source>
        <dbReference type="ARBA" id="ARBA00022692"/>
    </source>
</evidence>
<keyword evidence="3 9" id="KW-0808">Transferase</keyword>
<dbReference type="GO" id="GO:0005886">
    <property type="term" value="C:plasma membrane"/>
    <property type="evidence" value="ECO:0007669"/>
    <property type="project" value="UniProtKB-SubCell"/>
</dbReference>
<dbReference type="UniPathway" id="UPA00030"/>
<keyword evidence="8 9" id="KW-0012">Acyltransferase</keyword>
<dbReference type="InterPro" id="IPR004960">
    <property type="entry name" value="LipA_acyltrans"/>
</dbReference>
<evidence type="ECO:0000313" key="13">
    <source>
        <dbReference type="Proteomes" id="UP000092377"/>
    </source>
</evidence>
<keyword evidence="2 9" id="KW-0997">Cell inner membrane</keyword>
<keyword evidence="13" id="KW-1185">Reference proteome</keyword>
<dbReference type="NCBIfam" id="TIGR02207">
    <property type="entry name" value="lipid_A_htrB"/>
    <property type="match status" value="1"/>
</dbReference>
<dbReference type="Proteomes" id="UP000092377">
    <property type="component" value="Unassembled WGS sequence"/>
</dbReference>
<evidence type="ECO:0000256" key="9">
    <source>
        <dbReference type="HAMAP-Rule" id="MF_01942"/>
    </source>
</evidence>
<comment type="caution">
    <text evidence="11">The sequence shown here is derived from an EMBL/GenBank/DDBJ whole genome shotgun (WGS) entry which is preliminary data.</text>
</comment>